<dbReference type="Gene3D" id="1.20.1720.10">
    <property type="entry name" value="Multidrug resistance protein D"/>
    <property type="match status" value="1"/>
</dbReference>
<comment type="subcellular location">
    <subcellularLocation>
        <location evidence="1">Cell membrane</location>
        <topology evidence="1">Multi-pass membrane protein</topology>
    </subcellularLocation>
</comment>
<dbReference type="SUPFAM" id="SSF103473">
    <property type="entry name" value="MFS general substrate transporter"/>
    <property type="match status" value="1"/>
</dbReference>
<dbReference type="PANTHER" id="PTHR42718">
    <property type="entry name" value="MAJOR FACILITATOR SUPERFAMILY MULTIDRUG TRANSPORTER MFSC"/>
    <property type="match status" value="1"/>
</dbReference>
<evidence type="ECO:0000256" key="6">
    <source>
        <dbReference type="SAM" id="Phobius"/>
    </source>
</evidence>
<dbReference type="PROSITE" id="PS50850">
    <property type="entry name" value="MFS"/>
    <property type="match status" value="1"/>
</dbReference>
<feature type="transmembrane region" description="Helical" evidence="6">
    <location>
        <begin position="29"/>
        <end position="51"/>
    </location>
</feature>
<evidence type="ECO:0000259" key="7">
    <source>
        <dbReference type="PROSITE" id="PS50850"/>
    </source>
</evidence>
<dbReference type="EMBL" id="AP024747">
    <property type="protein sequence ID" value="BCY24802.1"/>
    <property type="molecule type" value="Genomic_DNA"/>
</dbReference>
<feature type="transmembrane region" description="Helical" evidence="6">
    <location>
        <begin position="63"/>
        <end position="86"/>
    </location>
</feature>
<dbReference type="AlphaFoldDB" id="A0AAD1NUI6"/>
<evidence type="ECO:0000256" key="5">
    <source>
        <dbReference type="ARBA" id="ARBA00023136"/>
    </source>
</evidence>
<keyword evidence="2" id="KW-0813">Transport</keyword>
<protein>
    <recommendedName>
        <fullName evidence="7">Major facilitator superfamily (MFS) profile domain-containing protein</fullName>
    </recommendedName>
</protein>
<keyword evidence="4 6" id="KW-1133">Transmembrane helix</keyword>
<dbReference type="InterPro" id="IPR011701">
    <property type="entry name" value="MFS"/>
</dbReference>
<dbReference type="PANTHER" id="PTHR42718:SF9">
    <property type="entry name" value="MAJOR FACILITATOR SUPERFAMILY MULTIDRUG TRANSPORTER MFSC"/>
    <property type="match status" value="1"/>
</dbReference>
<dbReference type="PROSITE" id="PS51257">
    <property type="entry name" value="PROKAR_LIPOPROTEIN"/>
    <property type="match status" value="1"/>
</dbReference>
<dbReference type="InterPro" id="IPR036259">
    <property type="entry name" value="MFS_trans_sf"/>
</dbReference>
<dbReference type="GO" id="GO:0005886">
    <property type="term" value="C:plasma membrane"/>
    <property type="evidence" value="ECO:0007669"/>
    <property type="project" value="UniProtKB-SubCell"/>
</dbReference>
<evidence type="ECO:0000256" key="1">
    <source>
        <dbReference type="ARBA" id="ARBA00004651"/>
    </source>
</evidence>
<feature type="domain" description="Major facilitator superfamily (MFS) profile" evidence="7">
    <location>
        <begin position="1"/>
        <end position="91"/>
    </location>
</feature>
<name>A0AAD1NUI6_9ACTN</name>
<accession>A0AAD1NUI6</accession>
<keyword evidence="5 6" id="KW-0472">Membrane</keyword>
<sequence length="91" mass="9623">MSPLVWRTANIIFTMTSLACAPSRNIQSLIAFCVMQGFTAGLSMPTMQTILISSAGKAQATQAMTVVGLPAVIVPVLGPLLGGFLLDKVRW</sequence>
<gene>
    <name evidence="8" type="ORF">KB1_07920</name>
</gene>
<evidence type="ECO:0000256" key="4">
    <source>
        <dbReference type="ARBA" id="ARBA00022989"/>
    </source>
</evidence>
<dbReference type="Pfam" id="PF07690">
    <property type="entry name" value="MFS_1"/>
    <property type="match status" value="1"/>
</dbReference>
<dbReference type="Proteomes" id="UP000825072">
    <property type="component" value="Chromosome 1"/>
</dbReference>
<proteinExistence type="predicted"/>
<reference evidence="8" key="1">
    <citation type="submission" date="2021-06" db="EMBL/GenBank/DDBJ databases">
        <title>Genome sequence of Cutibacterium modestum strain KB17-24694.</title>
        <authorList>
            <person name="Dekio I."/>
            <person name="Asahina A."/>
            <person name="Nishida M."/>
        </authorList>
    </citation>
    <scope>NUCLEOTIDE SEQUENCE</scope>
    <source>
        <strain evidence="8">KB17-24694</strain>
    </source>
</reference>
<evidence type="ECO:0000256" key="3">
    <source>
        <dbReference type="ARBA" id="ARBA00022692"/>
    </source>
</evidence>
<evidence type="ECO:0000256" key="2">
    <source>
        <dbReference type="ARBA" id="ARBA00022448"/>
    </source>
</evidence>
<evidence type="ECO:0000313" key="8">
    <source>
        <dbReference type="EMBL" id="BCY24802.1"/>
    </source>
</evidence>
<dbReference type="InterPro" id="IPR020846">
    <property type="entry name" value="MFS_dom"/>
</dbReference>
<keyword evidence="3 6" id="KW-0812">Transmembrane</keyword>
<evidence type="ECO:0000313" key="9">
    <source>
        <dbReference type="Proteomes" id="UP000825072"/>
    </source>
</evidence>
<dbReference type="GO" id="GO:0022857">
    <property type="term" value="F:transmembrane transporter activity"/>
    <property type="evidence" value="ECO:0007669"/>
    <property type="project" value="InterPro"/>
</dbReference>
<organism evidence="8 9">
    <name type="scientific">Cutibacterium modestum</name>
    <dbReference type="NCBI Taxonomy" id="2559073"/>
    <lineage>
        <taxon>Bacteria</taxon>
        <taxon>Bacillati</taxon>
        <taxon>Actinomycetota</taxon>
        <taxon>Actinomycetes</taxon>
        <taxon>Propionibacteriales</taxon>
        <taxon>Propionibacteriaceae</taxon>
        <taxon>Cutibacterium</taxon>
    </lineage>
</organism>